<accession>A0A242MAY2</accession>
<dbReference type="AlphaFoldDB" id="A0A242MAY2"/>
<comment type="caution">
    <text evidence="1">The sequence shown here is derived from an EMBL/GenBank/DDBJ whole genome shotgun (WGS) entry which is preliminary data.</text>
</comment>
<name>A0A242MAY2_CABSO</name>
<dbReference type="Proteomes" id="UP000195221">
    <property type="component" value="Unassembled WGS sequence"/>
</dbReference>
<evidence type="ECO:0000313" key="1">
    <source>
        <dbReference type="EMBL" id="OTP68457.1"/>
    </source>
</evidence>
<evidence type="ECO:0000313" key="2">
    <source>
        <dbReference type="Proteomes" id="UP000195221"/>
    </source>
</evidence>
<gene>
    <name evidence="1" type="ORF">PAMC26577_34125</name>
</gene>
<dbReference type="EMBL" id="NBTZ01000132">
    <property type="protein sequence ID" value="OTP68457.1"/>
    <property type="molecule type" value="Genomic_DNA"/>
</dbReference>
<sequence length="57" mass="6152">MSMNGIDDISMQVINGRVRKRREVRSGHCVFLQNEGAGGKSDVVSGAGWDLNPGEGY</sequence>
<proteinExistence type="predicted"/>
<organism evidence="1 2">
    <name type="scientific">Caballeronia sordidicola</name>
    <name type="common">Burkholderia sordidicola</name>
    <dbReference type="NCBI Taxonomy" id="196367"/>
    <lineage>
        <taxon>Bacteria</taxon>
        <taxon>Pseudomonadati</taxon>
        <taxon>Pseudomonadota</taxon>
        <taxon>Betaproteobacteria</taxon>
        <taxon>Burkholderiales</taxon>
        <taxon>Burkholderiaceae</taxon>
        <taxon>Caballeronia</taxon>
    </lineage>
</organism>
<protein>
    <submittedName>
        <fullName evidence="1">Uncharacterized protein</fullName>
    </submittedName>
</protein>
<reference evidence="1 2" key="1">
    <citation type="submission" date="2017-03" db="EMBL/GenBank/DDBJ databases">
        <title>Genome analysis of strain PAMC 26577.</title>
        <authorList>
            <person name="Oh H.-M."/>
            <person name="Yang J.-A."/>
        </authorList>
    </citation>
    <scope>NUCLEOTIDE SEQUENCE [LARGE SCALE GENOMIC DNA]</scope>
    <source>
        <strain evidence="1 2">PAMC 26577</strain>
    </source>
</reference>